<feature type="non-terminal residue" evidence="1">
    <location>
        <position position="1"/>
    </location>
</feature>
<dbReference type="Proteomes" id="UP000789920">
    <property type="component" value="Unassembled WGS sequence"/>
</dbReference>
<sequence>LREDIEAFHFRNIMDLEKFINYPEEKETHEMLGDQEIVNLATNLEPEENQSDNDDNSTEIRQVIHNEALNTIDLLDQYLLQQDLCDTDR</sequence>
<organism evidence="1 2">
    <name type="scientific">Racocetra persica</name>
    <dbReference type="NCBI Taxonomy" id="160502"/>
    <lineage>
        <taxon>Eukaryota</taxon>
        <taxon>Fungi</taxon>
        <taxon>Fungi incertae sedis</taxon>
        <taxon>Mucoromycota</taxon>
        <taxon>Glomeromycotina</taxon>
        <taxon>Glomeromycetes</taxon>
        <taxon>Diversisporales</taxon>
        <taxon>Gigasporaceae</taxon>
        <taxon>Racocetra</taxon>
    </lineage>
</organism>
<gene>
    <name evidence="1" type="ORF">RPERSI_LOCUS28671</name>
</gene>
<name>A0ACA9SBI5_9GLOM</name>
<keyword evidence="2" id="KW-1185">Reference proteome</keyword>
<dbReference type="EMBL" id="CAJVQC010105315">
    <property type="protein sequence ID" value="CAG8833006.1"/>
    <property type="molecule type" value="Genomic_DNA"/>
</dbReference>
<reference evidence="1" key="1">
    <citation type="submission" date="2021-06" db="EMBL/GenBank/DDBJ databases">
        <authorList>
            <person name="Kallberg Y."/>
            <person name="Tangrot J."/>
            <person name="Rosling A."/>
        </authorList>
    </citation>
    <scope>NUCLEOTIDE SEQUENCE</scope>
    <source>
        <strain evidence="1">MA461A</strain>
    </source>
</reference>
<accession>A0ACA9SBI5</accession>
<evidence type="ECO:0000313" key="2">
    <source>
        <dbReference type="Proteomes" id="UP000789920"/>
    </source>
</evidence>
<comment type="caution">
    <text evidence="1">The sequence shown here is derived from an EMBL/GenBank/DDBJ whole genome shotgun (WGS) entry which is preliminary data.</text>
</comment>
<protein>
    <submittedName>
        <fullName evidence="1">8274_t:CDS:1</fullName>
    </submittedName>
</protein>
<proteinExistence type="predicted"/>
<evidence type="ECO:0000313" key="1">
    <source>
        <dbReference type="EMBL" id="CAG8833006.1"/>
    </source>
</evidence>
<feature type="non-terminal residue" evidence="1">
    <location>
        <position position="89"/>
    </location>
</feature>